<gene>
    <name evidence="1" type="ORF">BBD42_01790</name>
</gene>
<sequence>MINIEAGLGKSVETNRIIHDYLVRFQFGHEHFGKVNRQFLIVKPFSRDVVETEKVKAGDDGILNNHWSQSIVGITKDNWQELRFDEGK</sequence>
<protein>
    <submittedName>
        <fullName evidence="1">Uncharacterized protein</fullName>
    </submittedName>
</protein>
<name>A0A1B2DCB6_9BACL</name>
<accession>A0A1B2DCB6</accession>
<reference evidence="1" key="1">
    <citation type="submission" date="2016-08" db="EMBL/GenBank/DDBJ databases">
        <title>Complete Genome Seqeunce of Paenibacillus sp. BIHB 4019 from tea rhizoplane.</title>
        <authorList>
            <person name="Thakur R."/>
            <person name="Swarnkar M.K."/>
            <person name="Gulati A."/>
        </authorList>
    </citation>
    <scope>NUCLEOTIDE SEQUENCE [LARGE SCALE GENOMIC DNA]</scope>
    <source>
        <strain evidence="1">BIHB4019</strain>
    </source>
</reference>
<evidence type="ECO:0000313" key="1">
    <source>
        <dbReference type="EMBL" id="ANY65347.1"/>
    </source>
</evidence>
<dbReference type="AlphaFoldDB" id="A0A1B2DCB6"/>
<proteinExistence type="predicted"/>
<organism evidence="1">
    <name type="scientific">Paenibacillus sp. BIHB 4019</name>
    <dbReference type="NCBI Taxonomy" id="1870819"/>
    <lineage>
        <taxon>Bacteria</taxon>
        <taxon>Bacillati</taxon>
        <taxon>Bacillota</taxon>
        <taxon>Bacilli</taxon>
        <taxon>Bacillales</taxon>
        <taxon>Paenibacillaceae</taxon>
        <taxon>Paenibacillus</taxon>
    </lineage>
</organism>
<dbReference type="EMBL" id="CP016808">
    <property type="protein sequence ID" value="ANY65347.1"/>
    <property type="molecule type" value="Genomic_DNA"/>
</dbReference>